<keyword evidence="1" id="KW-0732">Signal</keyword>
<reference evidence="2" key="1">
    <citation type="journal article" date="2015" name="PLoS ONE">
        <title>An Insight into the Sialome of the Lone Star Tick, Amblyomma americanum, with a Glimpse on Its Time Dependent Gene Expression.</title>
        <authorList>
            <person name="Karim S."/>
            <person name="Ribeiro J.M."/>
        </authorList>
    </citation>
    <scope>NUCLEOTIDE SEQUENCE</scope>
    <source>
        <tissue evidence="2">Salivary gland</tissue>
    </source>
</reference>
<sequence length="123" mass="13950">MKIPMLFLAVVLVTMRYIETGFALNFAEFTLDRSHQSESDFNPSGSQGSSVLRSNSKGVAHQRGSNAKIEQKVVFQTAVPTTLFAADNKKYWSAKKDTYLNGALKELRVLCYLLLLRFWVKRN</sequence>
<accession>A0A0C9R4T9</accession>
<dbReference type="EMBL" id="GBZX01000755">
    <property type="protein sequence ID" value="JAG91985.1"/>
    <property type="molecule type" value="mRNA"/>
</dbReference>
<evidence type="ECO:0000256" key="1">
    <source>
        <dbReference type="SAM" id="SignalP"/>
    </source>
</evidence>
<name>A0A0C9R4T9_AMBAM</name>
<protein>
    <submittedName>
        <fullName evidence="2">Putative secreted protein</fullName>
    </submittedName>
</protein>
<proteinExistence type="evidence at transcript level"/>
<feature type="chain" id="PRO_5002218629" evidence="1">
    <location>
        <begin position="24"/>
        <end position="123"/>
    </location>
</feature>
<dbReference type="AlphaFoldDB" id="A0A0C9R4T9"/>
<feature type="signal peptide" evidence="1">
    <location>
        <begin position="1"/>
        <end position="23"/>
    </location>
</feature>
<organism evidence="2">
    <name type="scientific">Amblyomma americanum</name>
    <name type="common">Lone star tick</name>
    <dbReference type="NCBI Taxonomy" id="6943"/>
    <lineage>
        <taxon>Eukaryota</taxon>
        <taxon>Metazoa</taxon>
        <taxon>Ecdysozoa</taxon>
        <taxon>Arthropoda</taxon>
        <taxon>Chelicerata</taxon>
        <taxon>Arachnida</taxon>
        <taxon>Acari</taxon>
        <taxon>Parasitiformes</taxon>
        <taxon>Ixodida</taxon>
        <taxon>Ixodoidea</taxon>
        <taxon>Ixodidae</taxon>
        <taxon>Amblyomminae</taxon>
        <taxon>Amblyomma</taxon>
    </lineage>
</organism>
<evidence type="ECO:0000313" key="2">
    <source>
        <dbReference type="EMBL" id="JAG91985.1"/>
    </source>
</evidence>